<protein>
    <submittedName>
        <fullName evidence="1">Uncharacterized protein</fullName>
    </submittedName>
</protein>
<dbReference type="HOGENOM" id="CLU_2121431_0_0_1"/>
<dbReference type="AlphaFoldDB" id="A0A067Q0B2"/>
<evidence type="ECO:0000313" key="2">
    <source>
        <dbReference type="Proteomes" id="UP000027265"/>
    </source>
</evidence>
<dbReference type="InParanoid" id="A0A067Q0B2"/>
<organism evidence="1 2">
    <name type="scientific">Jaapia argillacea MUCL 33604</name>
    <dbReference type="NCBI Taxonomy" id="933084"/>
    <lineage>
        <taxon>Eukaryota</taxon>
        <taxon>Fungi</taxon>
        <taxon>Dikarya</taxon>
        <taxon>Basidiomycota</taxon>
        <taxon>Agaricomycotina</taxon>
        <taxon>Agaricomycetes</taxon>
        <taxon>Agaricomycetidae</taxon>
        <taxon>Jaapiales</taxon>
        <taxon>Jaapiaceae</taxon>
        <taxon>Jaapia</taxon>
    </lineage>
</organism>
<reference evidence="2" key="1">
    <citation type="journal article" date="2014" name="Proc. Natl. Acad. Sci. U.S.A.">
        <title>Extensive sampling of basidiomycete genomes demonstrates inadequacy of the white-rot/brown-rot paradigm for wood decay fungi.</title>
        <authorList>
            <person name="Riley R."/>
            <person name="Salamov A.A."/>
            <person name="Brown D.W."/>
            <person name="Nagy L.G."/>
            <person name="Floudas D."/>
            <person name="Held B.W."/>
            <person name="Levasseur A."/>
            <person name="Lombard V."/>
            <person name="Morin E."/>
            <person name="Otillar R."/>
            <person name="Lindquist E.A."/>
            <person name="Sun H."/>
            <person name="LaButti K.M."/>
            <person name="Schmutz J."/>
            <person name="Jabbour D."/>
            <person name="Luo H."/>
            <person name="Baker S.E."/>
            <person name="Pisabarro A.G."/>
            <person name="Walton J.D."/>
            <person name="Blanchette R.A."/>
            <person name="Henrissat B."/>
            <person name="Martin F."/>
            <person name="Cullen D."/>
            <person name="Hibbett D.S."/>
            <person name="Grigoriev I.V."/>
        </authorList>
    </citation>
    <scope>NUCLEOTIDE SEQUENCE [LARGE SCALE GENOMIC DNA]</scope>
    <source>
        <strain evidence="2">MUCL 33604</strain>
    </source>
</reference>
<name>A0A067Q0B2_9AGAM</name>
<dbReference type="EMBL" id="KL197723">
    <property type="protein sequence ID" value="KDQ56041.1"/>
    <property type="molecule type" value="Genomic_DNA"/>
</dbReference>
<dbReference type="Proteomes" id="UP000027265">
    <property type="component" value="Unassembled WGS sequence"/>
</dbReference>
<proteinExistence type="predicted"/>
<accession>A0A067Q0B2</accession>
<evidence type="ECO:0000313" key="1">
    <source>
        <dbReference type="EMBL" id="KDQ56041.1"/>
    </source>
</evidence>
<gene>
    <name evidence="1" type="ORF">JAAARDRAFT_318895</name>
</gene>
<sequence length="114" mass="13451">MTSTLHRFRVHYSPTLHLYNLPLSSRFAGAVSDHSHLLLVSRPLPLFRTLCYLIFSRCYYYFMMRSYGPWRRCWGIVMSAAICYSSFRNASIFRRPLTEPHTACHHTHSAWPHS</sequence>
<keyword evidence="2" id="KW-1185">Reference proteome</keyword>